<accession>A0A5B7KF18</accession>
<protein>
    <submittedName>
        <fullName evidence="1">Uncharacterized protein</fullName>
    </submittedName>
</protein>
<dbReference type="EMBL" id="VSRR010146145">
    <property type="protein sequence ID" value="MPD05466.1"/>
    <property type="molecule type" value="Genomic_DNA"/>
</dbReference>
<sequence>MKTRNCRKKVKDTINSRLPEVNCQLECKDTRSSLIAQRWLQVKVPHTPPSEPQPDCSKLFTRGLRNCYTEFILSLYCR</sequence>
<gene>
    <name evidence="1" type="ORF">E2C01_101212</name>
</gene>
<keyword evidence="2" id="KW-1185">Reference proteome</keyword>
<evidence type="ECO:0000313" key="1">
    <source>
        <dbReference type="EMBL" id="MPD05466.1"/>
    </source>
</evidence>
<dbReference type="AlphaFoldDB" id="A0A5B7KF18"/>
<proteinExistence type="predicted"/>
<name>A0A5B7KF18_PORTR</name>
<comment type="caution">
    <text evidence="1">The sequence shown here is derived from an EMBL/GenBank/DDBJ whole genome shotgun (WGS) entry which is preliminary data.</text>
</comment>
<evidence type="ECO:0000313" key="2">
    <source>
        <dbReference type="Proteomes" id="UP000324222"/>
    </source>
</evidence>
<reference evidence="1 2" key="1">
    <citation type="submission" date="2019-05" db="EMBL/GenBank/DDBJ databases">
        <title>Another draft genome of Portunus trituberculatus and its Hox gene families provides insights of decapod evolution.</title>
        <authorList>
            <person name="Jeong J.-H."/>
            <person name="Song I."/>
            <person name="Kim S."/>
            <person name="Choi T."/>
            <person name="Kim D."/>
            <person name="Ryu S."/>
            <person name="Kim W."/>
        </authorList>
    </citation>
    <scope>NUCLEOTIDE SEQUENCE [LARGE SCALE GENOMIC DNA]</scope>
    <source>
        <tissue evidence="1">Muscle</tissue>
    </source>
</reference>
<organism evidence="1 2">
    <name type="scientific">Portunus trituberculatus</name>
    <name type="common">Swimming crab</name>
    <name type="synonym">Neptunus trituberculatus</name>
    <dbReference type="NCBI Taxonomy" id="210409"/>
    <lineage>
        <taxon>Eukaryota</taxon>
        <taxon>Metazoa</taxon>
        <taxon>Ecdysozoa</taxon>
        <taxon>Arthropoda</taxon>
        <taxon>Crustacea</taxon>
        <taxon>Multicrustacea</taxon>
        <taxon>Malacostraca</taxon>
        <taxon>Eumalacostraca</taxon>
        <taxon>Eucarida</taxon>
        <taxon>Decapoda</taxon>
        <taxon>Pleocyemata</taxon>
        <taxon>Brachyura</taxon>
        <taxon>Eubrachyura</taxon>
        <taxon>Portunoidea</taxon>
        <taxon>Portunidae</taxon>
        <taxon>Portuninae</taxon>
        <taxon>Portunus</taxon>
    </lineage>
</organism>
<dbReference type="Proteomes" id="UP000324222">
    <property type="component" value="Unassembled WGS sequence"/>
</dbReference>